<protein>
    <submittedName>
        <fullName evidence="6">Hydrogen peroxide-inducible genes activator</fullName>
    </submittedName>
</protein>
<dbReference type="PANTHER" id="PTHR30419:SF29">
    <property type="entry name" value="LYSR-FAMILY TRANSCRIPTIONAL REGULATOR"/>
    <property type="match status" value="1"/>
</dbReference>
<dbReference type="InterPro" id="IPR036388">
    <property type="entry name" value="WH-like_DNA-bd_sf"/>
</dbReference>
<dbReference type="CDD" id="cd08411">
    <property type="entry name" value="PBP2_OxyR"/>
    <property type="match status" value="1"/>
</dbReference>
<dbReference type="Gene3D" id="3.40.190.10">
    <property type="entry name" value="Periplasmic binding protein-like II"/>
    <property type="match status" value="2"/>
</dbReference>
<keyword evidence="2" id="KW-0805">Transcription regulation</keyword>
<dbReference type="EMBL" id="JABKKE010000001">
    <property type="protein sequence ID" value="NPE13025.1"/>
    <property type="molecule type" value="Genomic_DNA"/>
</dbReference>
<accession>A0ABX2ATQ3</accession>
<dbReference type="RefSeq" id="WP_172173980.1">
    <property type="nucleotide sequence ID" value="NZ_CASGIA010000003.1"/>
</dbReference>
<organism evidence="6 7">
    <name type="scientific">Xylanibacter rodentium</name>
    <dbReference type="NCBI Taxonomy" id="2736289"/>
    <lineage>
        <taxon>Bacteria</taxon>
        <taxon>Pseudomonadati</taxon>
        <taxon>Bacteroidota</taxon>
        <taxon>Bacteroidia</taxon>
        <taxon>Bacteroidales</taxon>
        <taxon>Prevotellaceae</taxon>
        <taxon>Xylanibacter</taxon>
    </lineage>
</organism>
<dbReference type="PROSITE" id="PS50931">
    <property type="entry name" value="HTH_LYSR"/>
    <property type="match status" value="1"/>
</dbReference>
<dbReference type="InterPro" id="IPR036390">
    <property type="entry name" value="WH_DNA-bd_sf"/>
</dbReference>
<comment type="caution">
    <text evidence="6">The sequence shown here is derived from an EMBL/GenBank/DDBJ whole genome shotgun (WGS) entry which is preliminary data.</text>
</comment>
<evidence type="ECO:0000256" key="4">
    <source>
        <dbReference type="ARBA" id="ARBA00023163"/>
    </source>
</evidence>
<evidence type="ECO:0000256" key="3">
    <source>
        <dbReference type="ARBA" id="ARBA00023125"/>
    </source>
</evidence>
<dbReference type="Proteomes" id="UP001193734">
    <property type="component" value="Unassembled WGS sequence"/>
</dbReference>
<evidence type="ECO:0000313" key="6">
    <source>
        <dbReference type="EMBL" id="NPE13025.1"/>
    </source>
</evidence>
<dbReference type="PRINTS" id="PR00039">
    <property type="entry name" value="HTHLYSR"/>
</dbReference>
<keyword evidence="3" id="KW-0238">DNA-binding</keyword>
<keyword evidence="4" id="KW-0804">Transcription</keyword>
<evidence type="ECO:0000256" key="1">
    <source>
        <dbReference type="ARBA" id="ARBA00009437"/>
    </source>
</evidence>
<reference evidence="6 7" key="1">
    <citation type="submission" date="2020-05" db="EMBL/GenBank/DDBJ databases">
        <title>Distinct polysaccharide utilization as determinants for interspecies competition between intestinal Prevotella spp.</title>
        <authorList>
            <person name="Galvez E.J.C."/>
            <person name="Iljazovic A."/>
            <person name="Strowig T."/>
        </authorList>
    </citation>
    <scope>NUCLEOTIDE SEQUENCE [LARGE SCALE GENOMIC DNA]</scope>
    <source>
        <strain evidence="6 7">PROD</strain>
    </source>
</reference>
<dbReference type="SUPFAM" id="SSF46785">
    <property type="entry name" value="Winged helix' DNA-binding domain"/>
    <property type="match status" value="1"/>
</dbReference>
<dbReference type="Gene3D" id="1.10.10.10">
    <property type="entry name" value="Winged helix-like DNA-binding domain superfamily/Winged helix DNA-binding domain"/>
    <property type="match status" value="1"/>
</dbReference>
<dbReference type="Pfam" id="PF00126">
    <property type="entry name" value="HTH_1"/>
    <property type="match status" value="1"/>
</dbReference>
<evidence type="ECO:0000256" key="2">
    <source>
        <dbReference type="ARBA" id="ARBA00023015"/>
    </source>
</evidence>
<sequence length="308" mass="35031">MTLQQMQYVTAVCRMQHFAKAAKECGVTQPTLSAMIRKLEDELGVSLFERSSQRVEPTRAGRLVAEQAQAMLKCERRIKEIIAEEQHSLTGTFRLGILPTIAPYLLPRFMPRLYYSHPGINLQVTEMKTAQITEALVHGDIDAGIAVNIDGLHNLRHRVLFYEQFIAYVSRGSLLFDRSRIVASDLRHEQLWLLDEGHCFRDQLVKFCNLKSAGMSKTNYLLGSIETFMRMVESGQGITFIPELALEQLTGQQKELARPFGLPIPVREVVMLTAKNFLRKSLLDVITSAIIGNIPERMLRMNNTEQRI</sequence>
<dbReference type="InterPro" id="IPR000847">
    <property type="entry name" value="LysR_HTH_N"/>
</dbReference>
<keyword evidence="7" id="KW-1185">Reference proteome</keyword>
<dbReference type="InterPro" id="IPR005119">
    <property type="entry name" value="LysR_subst-bd"/>
</dbReference>
<evidence type="ECO:0000259" key="5">
    <source>
        <dbReference type="PROSITE" id="PS50931"/>
    </source>
</evidence>
<dbReference type="GeneID" id="82156439"/>
<evidence type="ECO:0000313" key="7">
    <source>
        <dbReference type="Proteomes" id="UP001193734"/>
    </source>
</evidence>
<feature type="domain" description="HTH lysR-type" evidence="5">
    <location>
        <begin position="1"/>
        <end position="58"/>
    </location>
</feature>
<gene>
    <name evidence="6" type="ORF">HPS55_01545</name>
</gene>
<dbReference type="Pfam" id="PF03466">
    <property type="entry name" value="LysR_substrate"/>
    <property type="match status" value="1"/>
</dbReference>
<proteinExistence type="inferred from homology"/>
<dbReference type="SUPFAM" id="SSF53850">
    <property type="entry name" value="Periplasmic binding protein-like II"/>
    <property type="match status" value="1"/>
</dbReference>
<name>A0ABX2ATQ3_9BACT</name>
<dbReference type="PANTHER" id="PTHR30419">
    <property type="entry name" value="HTH-TYPE TRANSCRIPTIONAL REGULATOR YBHD"/>
    <property type="match status" value="1"/>
</dbReference>
<dbReference type="InterPro" id="IPR050950">
    <property type="entry name" value="HTH-type_LysR_regulators"/>
</dbReference>
<comment type="similarity">
    <text evidence="1">Belongs to the LysR transcriptional regulatory family.</text>
</comment>